<evidence type="ECO:0000313" key="2">
    <source>
        <dbReference type="Proteomes" id="UP000296079"/>
    </source>
</evidence>
<dbReference type="Proteomes" id="UP000296079">
    <property type="component" value="Plasmid pHG1"/>
</dbReference>
<name>A0AAF1D5D2_CUPNH</name>
<evidence type="ECO:0000313" key="1">
    <source>
        <dbReference type="EMBL" id="QCC05410.1"/>
    </source>
</evidence>
<sequence>MPTQVTLLDRIAAEDVLQWPDAGEASLSLVIGKSAEFEAGAEGLALAYLSAAIKRCSSLHIHCEFAFPRDNNDFSGTLLSTMFGYALLRACATAAFRDGPESGATELRRFAGRCYDAKRGVIGLGDRVGILAFDPKRSIPRVFDTHSDVNATEIPLPSQFASGLHRILSGMGLGRIASQSTLPTLTDFIYETFANTLQHGRPHDARVARHSTRGISITKIVFNAAQLDRRDISAEMREFLLRVAEMEKTDKDRLLACISVMDMGEGIQNTLPAESVEEHPEDRLRRAFQLKQTRKSVSSVEKGMGLLKVVDAAFRLRTRLQVTSAGHRLIKDFSLGEDKMPTMDGAVLSRLPQQFAAGTCVDLFVPVLFTDVDQRVLAL</sequence>
<reference evidence="1 2" key="1">
    <citation type="submission" date="2019-04" db="EMBL/GenBank/DDBJ databases">
        <title>Long-read de novo sequencing of Cupriavidus necator H16.</title>
        <authorList>
            <person name="Little G.T."/>
            <person name="Ehsaan M."/>
            <person name="Arenas-Lopez C."/>
            <person name="Jawed K."/>
            <person name="Winzer K."/>
            <person name="Kovacs K."/>
            <person name="Malys N."/>
            <person name="Minton N.P."/>
        </authorList>
    </citation>
    <scope>NUCLEOTIDE SEQUENCE [LARGE SCALE GENOMIC DNA]</scope>
    <source>
        <strain evidence="1 2">H16</strain>
        <plasmid evidence="2">phg1</plasmid>
    </source>
</reference>
<proteinExistence type="predicted"/>
<organism evidence="1 2">
    <name type="scientific">Cupriavidus necator (strain ATCC 17699 / DSM 428 / KCTC 22496 / NCIMB 10442 / H16 / Stanier 337)</name>
    <name type="common">Ralstonia eutropha</name>
    <dbReference type="NCBI Taxonomy" id="381666"/>
    <lineage>
        <taxon>Bacteria</taxon>
        <taxon>Pseudomonadati</taxon>
        <taxon>Pseudomonadota</taxon>
        <taxon>Betaproteobacteria</taxon>
        <taxon>Burkholderiales</taxon>
        <taxon>Burkholderiaceae</taxon>
        <taxon>Cupriavidus</taxon>
    </lineage>
</organism>
<geneLocation type="plasmid" evidence="2">
    <name>phg1</name>
</geneLocation>
<dbReference type="EMBL" id="CP039289">
    <property type="protein sequence ID" value="QCC05410.1"/>
    <property type="molecule type" value="Genomic_DNA"/>
</dbReference>
<dbReference type="AlphaFoldDB" id="A0AAF1D5D2"/>
<protein>
    <submittedName>
        <fullName evidence="1">Uncharacterized protein</fullName>
    </submittedName>
</protein>
<dbReference type="RefSeq" id="WP_041688671.1">
    <property type="nucleotide sequence ID" value="NC_005241.1"/>
</dbReference>
<gene>
    <name evidence="1" type="ORF">E6A55_32975</name>
</gene>
<keyword evidence="1" id="KW-0614">Plasmid</keyword>
<accession>A0AAF1D5D2</accession>